<dbReference type="GO" id="GO:0051745">
    <property type="term" value="F:4-hydroxy-3-methylbut-2-enyl diphosphate reductase activity"/>
    <property type="evidence" value="ECO:0007669"/>
    <property type="project" value="InterPro"/>
</dbReference>
<dbReference type="Gene3D" id="3.40.1010.20">
    <property type="entry name" value="4-hydroxy-3-methylbut-2-enyl diphosphate reductase, catalytic domain"/>
    <property type="match status" value="2"/>
</dbReference>
<evidence type="ECO:0000313" key="7">
    <source>
        <dbReference type="Proteomes" id="UP000199518"/>
    </source>
</evidence>
<keyword evidence="7" id="KW-1185">Reference proteome</keyword>
<dbReference type="GO" id="GO:0046872">
    <property type="term" value="F:metal ion binding"/>
    <property type="evidence" value="ECO:0007669"/>
    <property type="project" value="UniProtKB-KW"/>
</dbReference>
<sequence length="316" mass="34352">MQVILAQSFGMCFGVRDALTLVENLPVPDQVTIHGELVHNPQVLLQLKSRGYYSSSEQDRRELPVTPQVLITAHGISDLERQRLEAAGKTLIDTTCPLVRRAHTAASKLADDGRHVIVIGKPGHVEVQGIIEDLDSYTVVEQAADVVTWPQARLGVICQTTTPPRIAAEIVFAIEHQNRHADVRFVNTICQPTLDRQLAVELLCLEVDVVIVVGGANSNNTLQLVELARACGCPAWQVNGPDELRDEWLQGSSIVGLTAGTSTLDATLQAVHQRLLNWPTPQLAAAYLKSQIEPDPIQGTADVCLDAQVNASPSRI</sequence>
<evidence type="ECO:0000256" key="4">
    <source>
        <dbReference type="ARBA" id="ARBA00023004"/>
    </source>
</evidence>
<dbReference type="GO" id="GO:0019288">
    <property type="term" value="P:isopentenyl diphosphate biosynthetic process, methylerythritol 4-phosphate pathway"/>
    <property type="evidence" value="ECO:0007669"/>
    <property type="project" value="InterPro"/>
</dbReference>
<evidence type="ECO:0000256" key="2">
    <source>
        <dbReference type="ARBA" id="ARBA00022485"/>
    </source>
</evidence>
<reference evidence="7" key="1">
    <citation type="submission" date="2016-10" db="EMBL/GenBank/DDBJ databases">
        <authorList>
            <person name="Varghese N."/>
            <person name="Submissions S."/>
        </authorList>
    </citation>
    <scope>NUCLEOTIDE SEQUENCE [LARGE SCALE GENOMIC DNA]</scope>
    <source>
        <strain evidence="7">DSM 26348</strain>
    </source>
</reference>
<dbReference type="PANTHER" id="PTHR30426:SF0">
    <property type="entry name" value="4-HYDROXY-3-METHYLBUT-2-ENYL DIPHOSPHATE REDUCTASE"/>
    <property type="match status" value="1"/>
</dbReference>
<dbReference type="RefSeq" id="WP_092049732.1">
    <property type="nucleotide sequence ID" value="NZ_FOQD01000006.1"/>
</dbReference>
<dbReference type="EMBL" id="FOQD01000006">
    <property type="protein sequence ID" value="SFI16265.1"/>
    <property type="molecule type" value="Genomic_DNA"/>
</dbReference>
<evidence type="ECO:0000313" key="6">
    <source>
        <dbReference type="EMBL" id="SFI16265.1"/>
    </source>
</evidence>
<dbReference type="Proteomes" id="UP000199518">
    <property type="component" value="Unassembled WGS sequence"/>
</dbReference>
<evidence type="ECO:0000256" key="1">
    <source>
        <dbReference type="ARBA" id="ARBA00001966"/>
    </source>
</evidence>
<keyword evidence="2" id="KW-0004">4Fe-4S</keyword>
<proteinExistence type="predicted"/>
<dbReference type="GO" id="GO:0051539">
    <property type="term" value="F:4 iron, 4 sulfur cluster binding"/>
    <property type="evidence" value="ECO:0007669"/>
    <property type="project" value="UniProtKB-KW"/>
</dbReference>
<comment type="cofactor">
    <cofactor evidence="1">
        <name>[4Fe-4S] cluster</name>
        <dbReference type="ChEBI" id="CHEBI:49883"/>
    </cofactor>
</comment>
<dbReference type="CDD" id="cd13944">
    <property type="entry name" value="lytB_ispH"/>
    <property type="match status" value="1"/>
</dbReference>
<dbReference type="STRING" id="1576369.SAMN05421753_10691"/>
<keyword evidence="4" id="KW-0408">Iron</keyword>
<organism evidence="6 7">
    <name type="scientific">Planctomicrobium piriforme</name>
    <dbReference type="NCBI Taxonomy" id="1576369"/>
    <lineage>
        <taxon>Bacteria</taxon>
        <taxon>Pseudomonadati</taxon>
        <taxon>Planctomycetota</taxon>
        <taxon>Planctomycetia</taxon>
        <taxon>Planctomycetales</taxon>
        <taxon>Planctomycetaceae</taxon>
        <taxon>Planctomicrobium</taxon>
    </lineage>
</organism>
<dbReference type="InterPro" id="IPR003451">
    <property type="entry name" value="LytB/IspH"/>
</dbReference>
<dbReference type="PANTHER" id="PTHR30426">
    <property type="entry name" value="4-HYDROXY-3-METHYLBUT-2-ENYL DIPHOSPHATE REDUCTASE"/>
    <property type="match status" value="1"/>
</dbReference>
<evidence type="ECO:0000256" key="5">
    <source>
        <dbReference type="ARBA" id="ARBA00023014"/>
    </source>
</evidence>
<dbReference type="Pfam" id="PF02401">
    <property type="entry name" value="LYTB"/>
    <property type="match status" value="1"/>
</dbReference>
<evidence type="ECO:0000256" key="3">
    <source>
        <dbReference type="ARBA" id="ARBA00022723"/>
    </source>
</evidence>
<keyword evidence="5" id="KW-0411">Iron-sulfur</keyword>
<keyword evidence="3" id="KW-0479">Metal-binding</keyword>
<dbReference type="AlphaFoldDB" id="A0A1I3FYJ4"/>
<gene>
    <name evidence="6" type="ORF">SAMN05421753_10691</name>
</gene>
<dbReference type="OrthoDB" id="9804077at2"/>
<dbReference type="GO" id="GO:0050992">
    <property type="term" value="P:dimethylallyl diphosphate biosynthetic process"/>
    <property type="evidence" value="ECO:0007669"/>
    <property type="project" value="InterPro"/>
</dbReference>
<dbReference type="NCBIfam" id="TIGR00216">
    <property type="entry name" value="ispH_lytB"/>
    <property type="match status" value="1"/>
</dbReference>
<accession>A0A1I3FYJ4</accession>
<protein>
    <submittedName>
        <fullName evidence="6">4-hydroxy-3-methylbut-2-enyl diphosphate reductase</fullName>
    </submittedName>
</protein>
<dbReference type="Gene3D" id="3.40.50.11270">
    <property type="match status" value="1"/>
</dbReference>
<name>A0A1I3FYJ4_9PLAN</name>